<sequence length="209" mass="23063">MITVDTRGRLCPIPLIMLKKALTNCNPGEDVCVLTDNETACGNLTDFISDLKCEVVKKTETTAEGLSYTSLSFKAPTGIVATGTAETCTAPPRKYEEEPYVVVIDSDEMGGGNRELGQLLLRSFVNALIEMPHLPTHVILYNKGVYMALKGTDTAETLQRMNREFGVDIVCCGTCVDFYKVRELLLLGRITNMYTIMELQSKAGHIMRP</sequence>
<dbReference type="InterPro" id="IPR003787">
    <property type="entry name" value="Sulphur_relay_DsrE/F-like"/>
</dbReference>
<dbReference type="Pfam" id="PF02635">
    <property type="entry name" value="DsrE"/>
    <property type="match status" value="1"/>
</dbReference>
<dbReference type="PROSITE" id="PS01148">
    <property type="entry name" value="UPF0033"/>
    <property type="match status" value="1"/>
</dbReference>
<evidence type="ECO:0000259" key="1">
    <source>
        <dbReference type="PROSITE" id="PS01148"/>
    </source>
</evidence>
<dbReference type="SUPFAM" id="SSF64307">
    <property type="entry name" value="SirA-like"/>
    <property type="match status" value="1"/>
</dbReference>
<dbReference type="InterPro" id="IPR019870">
    <property type="entry name" value="Se_metab_YedF"/>
</dbReference>
<name>A0A379DH44_9PORP</name>
<dbReference type="Gene3D" id="3.30.110.40">
    <property type="entry name" value="TusA-like domain"/>
    <property type="match status" value="1"/>
</dbReference>
<dbReference type="Proteomes" id="UP000254263">
    <property type="component" value="Unassembled WGS sequence"/>
</dbReference>
<proteinExistence type="predicted"/>
<dbReference type="Gene3D" id="3.40.1260.10">
    <property type="entry name" value="DsrEFH-like"/>
    <property type="match status" value="1"/>
</dbReference>
<dbReference type="CDD" id="cd00291">
    <property type="entry name" value="SirA_YedF_YeeD"/>
    <property type="match status" value="1"/>
</dbReference>
<evidence type="ECO:0000313" key="2">
    <source>
        <dbReference type="EMBL" id="SUB77025.1"/>
    </source>
</evidence>
<gene>
    <name evidence="2" type="ORF">NCTC13100_00139</name>
</gene>
<organism evidence="2 3">
    <name type="scientific">Porphyromonas macacae</name>
    <dbReference type="NCBI Taxonomy" id="28115"/>
    <lineage>
        <taxon>Bacteria</taxon>
        <taxon>Pseudomonadati</taxon>
        <taxon>Bacteroidota</taxon>
        <taxon>Bacteroidia</taxon>
        <taxon>Bacteroidales</taxon>
        <taxon>Porphyromonadaceae</taxon>
        <taxon>Porphyromonas</taxon>
    </lineage>
</organism>
<dbReference type="NCBIfam" id="TIGR03527">
    <property type="entry name" value="selenium_YedF"/>
    <property type="match status" value="1"/>
</dbReference>
<dbReference type="EMBL" id="UGTI01000001">
    <property type="protein sequence ID" value="SUB77025.1"/>
    <property type="molecule type" value="Genomic_DNA"/>
</dbReference>
<dbReference type="AlphaFoldDB" id="A0A379DH44"/>
<feature type="domain" description="UPF0033" evidence="1">
    <location>
        <begin position="4"/>
        <end position="28"/>
    </location>
</feature>
<reference evidence="2 3" key="1">
    <citation type="submission" date="2018-06" db="EMBL/GenBank/DDBJ databases">
        <authorList>
            <consortium name="Pathogen Informatics"/>
            <person name="Doyle S."/>
        </authorList>
    </citation>
    <scope>NUCLEOTIDE SEQUENCE [LARGE SCALE GENOMIC DNA]</scope>
    <source>
        <strain evidence="2 3">NCTC13100</strain>
    </source>
</reference>
<dbReference type="InterPro" id="IPR036868">
    <property type="entry name" value="TusA-like_sf"/>
</dbReference>
<dbReference type="InterPro" id="IPR027396">
    <property type="entry name" value="DsrEFH-like"/>
</dbReference>
<protein>
    <submittedName>
        <fullName evidence="2">Selenium metabolism protein YedF</fullName>
    </submittedName>
</protein>
<dbReference type="RefSeq" id="WP_018359711.1">
    <property type="nucleotide sequence ID" value="NZ_UGTI01000001.1"/>
</dbReference>
<dbReference type="SUPFAM" id="SSF75169">
    <property type="entry name" value="DsrEFH-like"/>
    <property type="match status" value="1"/>
</dbReference>
<dbReference type="InterPro" id="IPR001455">
    <property type="entry name" value="TusA-like"/>
</dbReference>
<accession>A0A379DH44</accession>
<evidence type="ECO:0000313" key="3">
    <source>
        <dbReference type="Proteomes" id="UP000254263"/>
    </source>
</evidence>
<dbReference type="Pfam" id="PF01206">
    <property type="entry name" value="TusA"/>
    <property type="match status" value="1"/>
</dbReference>